<accession>A0A6B2LR88</accession>
<name>A0A6B2LR88_9EUKA</name>
<sequence length="105" mass="13057">MRLSLNRLRGWSWSWNRNWSWLHRLGGRGRSGLFLDLRRLNRTCSILLIGLSFWSWFRILRLRLGLRRSCHNRGNLNRRNRFRFSFRNLNDRWGRQLLSIFNRTR</sequence>
<evidence type="ECO:0000313" key="1">
    <source>
        <dbReference type="EMBL" id="NDV39248.1"/>
    </source>
</evidence>
<reference evidence="1" key="1">
    <citation type="journal article" date="2020" name="J. Eukaryot. Microbiol.">
        <title>De novo Sequencing, Assembly and Annotation of the Transcriptome for the Free-Living Testate Amoeba Arcella intermedia.</title>
        <authorList>
            <person name="Ribeiro G.M."/>
            <person name="Porfirio-Sousa A.L."/>
            <person name="Maurer-Alcala X.X."/>
            <person name="Katz L.A."/>
            <person name="Lahr D.J.G."/>
        </authorList>
    </citation>
    <scope>NUCLEOTIDE SEQUENCE</scope>
</reference>
<dbReference type="AlphaFoldDB" id="A0A6B2LR88"/>
<protein>
    <submittedName>
        <fullName evidence="1">Uncharacterized protein</fullName>
    </submittedName>
</protein>
<organism evidence="1">
    <name type="scientific">Arcella intermedia</name>
    <dbReference type="NCBI Taxonomy" id="1963864"/>
    <lineage>
        <taxon>Eukaryota</taxon>
        <taxon>Amoebozoa</taxon>
        <taxon>Tubulinea</taxon>
        <taxon>Elardia</taxon>
        <taxon>Arcellinida</taxon>
        <taxon>Sphaerothecina</taxon>
        <taxon>Arcellidae</taxon>
        <taxon>Arcella</taxon>
    </lineage>
</organism>
<dbReference type="EMBL" id="GIBP01010279">
    <property type="protein sequence ID" value="NDV39248.1"/>
    <property type="molecule type" value="Transcribed_RNA"/>
</dbReference>
<proteinExistence type="predicted"/>